<dbReference type="eggNOG" id="ENOG502QR14">
    <property type="taxonomic scope" value="Eukaryota"/>
</dbReference>
<sequence length="243" mass="26772">MWQRSILGRTVRSVHLIHMCVVPISCTSIQRHHSMGKERGGARPKGPPHVSPKQSPAVQEISGRDLFTVTEVLSSKEASCIVEYAESLGLTHQSSRGPKFGEAFRDNDRVSIQDQAWADTLWTALGLQGTLGRDPTTGAQPVGLNPNLRFYRYRPGQRFGRHIDESNDLGGGKFTLYTVLIYLSTPGEGGETVFYNRGKRLAAVSPRTGLALLHRHGRDCLLHEGAEVAAGEKWVLRSDVVYA</sequence>
<dbReference type="GO" id="GO:0004656">
    <property type="term" value="F:procollagen-proline 4-dioxygenase activity"/>
    <property type="evidence" value="ECO:0007669"/>
    <property type="project" value="UniProtKB-EC"/>
</dbReference>
<comment type="cofactor">
    <cofactor evidence="1">
        <name>L-ascorbate</name>
        <dbReference type="ChEBI" id="CHEBI:38290"/>
    </cofactor>
</comment>
<evidence type="ECO:0000256" key="2">
    <source>
        <dbReference type="ARBA" id="ARBA00004648"/>
    </source>
</evidence>
<comment type="subcellular location">
    <subcellularLocation>
        <location evidence="2">Endoplasmic reticulum membrane</location>
        <topology evidence="2">Single-pass type II membrane protein</topology>
    </subcellularLocation>
</comment>
<reference evidence="10 11" key="1">
    <citation type="journal article" date="2014" name="BMC Genomics">
        <title>Oil accumulation mechanisms of the oleaginous microalga Chlorella protothecoides revealed through its genome, transcriptomes, and proteomes.</title>
        <authorList>
            <person name="Gao C."/>
            <person name="Wang Y."/>
            <person name="Shen Y."/>
            <person name="Yan D."/>
            <person name="He X."/>
            <person name="Dai J."/>
            <person name="Wu Q."/>
        </authorList>
    </citation>
    <scope>NUCLEOTIDE SEQUENCE [LARGE SCALE GENOMIC DNA]</scope>
    <source>
        <strain evidence="10 11">0710</strain>
    </source>
</reference>
<keyword evidence="5" id="KW-0560">Oxidoreductase</keyword>
<dbReference type="InterPro" id="IPR045054">
    <property type="entry name" value="P4HA-like"/>
</dbReference>
<dbReference type="OrthoDB" id="69177at2759"/>
<organism evidence="10 11">
    <name type="scientific">Auxenochlorella protothecoides</name>
    <name type="common">Green microalga</name>
    <name type="synonym">Chlorella protothecoides</name>
    <dbReference type="NCBI Taxonomy" id="3075"/>
    <lineage>
        <taxon>Eukaryota</taxon>
        <taxon>Viridiplantae</taxon>
        <taxon>Chlorophyta</taxon>
        <taxon>core chlorophytes</taxon>
        <taxon>Trebouxiophyceae</taxon>
        <taxon>Chlorellales</taxon>
        <taxon>Chlorellaceae</taxon>
        <taxon>Auxenochlorella</taxon>
    </lineage>
</organism>
<dbReference type="GO" id="GO:0005506">
    <property type="term" value="F:iron ion binding"/>
    <property type="evidence" value="ECO:0007669"/>
    <property type="project" value="InterPro"/>
</dbReference>
<dbReference type="InterPro" id="IPR044862">
    <property type="entry name" value="Pro_4_hyd_alph_FE2OG_OXY"/>
</dbReference>
<feature type="region of interest" description="Disordered" evidence="8">
    <location>
        <begin position="32"/>
        <end position="55"/>
    </location>
</feature>
<keyword evidence="4" id="KW-0223">Dioxygenase</keyword>
<dbReference type="EMBL" id="KL662082">
    <property type="protein sequence ID" value="KFM22846.1"/>
    <property type="molecule type" value="Genomic_DNA"/>
</dbReference>
<dbReference type="RefSeq" id="XP_011395712.1">
    <property type="nucleotide sequence ID" value="XM_011397410.1"/>
</dbReference>
<dbReference type="GeneID" id="23616946"/>
<dbReference type="AlphaFoldDB" id="A0A087SAU2"/>
<evidence type="ECO:0000256" key="1">
    <source>
        <dbReference type="ARBA" id="ARBA00001961"/>
    </source>
</evidence>
<gene>
    <name evidence="10" type="ORF">F751_5555</name>
</gene>
<evidence type="ECO:0000313" key="11">
    <source>
        <dbReference type="Proteomes" id="UP000028924"/>
    </source>
</evidence>
<dbReference type="PROSITE" id="PS51471">
    <property type="entry name" value="FE2OG_OXY"/>
    <property type="match status" value="1"/>
</dbReference>
<evidence type="ECO:0000256" key="6">
    <source>
        <dbReference type="ARBA" id="ARBA00023004"/>
    </source>
</evidence>
<evidence type="ECO:0000259" key="9">
    <source>
        <dbReference type="PROSITE" id="PS51471"/>
    </source>
</evidence>
<dbReference type="GO" id="GO:0005789">
    <property type="term" value="C:endoplasmic reticulum membrane"/>
    <property type="evidence" value="ECO:0007669"/>
    <property type="project" value="UniProtKB-SubCell"/>
</dbReference>
<dbReference type="InterPro" id="IPR005123">
    <property type="entry name" value="Oxoglu/Fe-dep_dioxygenase_dom"/>
</dbReference>
<dbReference type="PANTHER" id="PTHR10869">
    <property type="entry name" value="PROLYL 4-HYDROXYLASE ALPHA SUBUNIT"/>
    <property type="match status" value="1"/>
</dbReference>
<dbReference type="KEGG" id="apro:F751_5555"/>
<dbReference type="PANTHER" id="PTHR10869:SF236">
    <property type="entry name" value="PROLYL 4-HYDROXYLASE ALPHA SUBUNIT DOMAIN-CONTAINING PROTEIN"/>
    <property type="match status" value="1"/>
</dbReference>
<evidence type="ECO:0000256" key="8">
    <source>
        <dbReference type="SAM" id="MobiDB-lite"/>
    </source>
</evidence>
<dbReference type="Gene3D" id="2.60.120.620">
    <property type="entry name" value="q2cbj1_9rhob like domain"/>
    <property type="match status" value="1"/>
</dbReference>
<dbReference type="GO" id="GO:0031418">
    <property type="term" value="F:L-ascorbic acid binding"/>
    <property type="evidence" value="ECO:0007669"/>
    <property type="project" value="InterPro"/>
</dbReference>
<comment type="catalytic activity">
    <reaction evidence="7">
        <text>L-prolyl-[collagen] + 2-oxoglutarate + O2 = trans-4-hydroxy-L-prolyl-[collagen] + succinate + CO2</text>
        <dbReference type="Rhea" id="RHEA:18945"/>
        <dbReference type="Rhea" id="RHEA-COMP:11676"/>
        <dbReference type="Rhea" id="RHEA-COMP:11680"/>
        <dbReference type="ChEBI" id="CHEBI:15379"/>
        <dbReference type="ChEBI" id="CHEBI:16526"/>
        <dbReference type="ChEBI" id="CHEBI:16810"/>
        <dbReference type="ChEBI" id="CHEBI:30031"/>
        <dbReference type="ChEBI" id="CHEBI:50342"/>
        <dbReference type="ChEBI" id="CHEBI:61965"/>
        <dbReference type="EC" id="1.14.11.2"/>
    </reaction>
</comment>
<evidence type="ECO:0000313" key="10">
    <source>
        <dbReference type="EMBL" id="KFM22846.1"/>
    </source>
</evidence>
<protein>
    <recommendedName>
        <fullName evidence="9">Fe2OG dioxygenase domain-containing protein</fullName>
    </recommendedName>
</protein>
<proteinExistence type="predicted"/>
<evidence type="ECO:0000256" key="5">
    <source>
        <dbReference type="ARBA" id="ARBA00023002"/>
    </source>
</evidence>
<keyword evidence="3" id="KW-0479">Metal-binding</keyword>
<accession>A0A087SAU2</accession>
<evidence type="ECO:0000256" key="4">
    <source>
        <dbReference type="ARBA" id="ARBA00022964"/>
    </source>
</evidence>
<dbReference type="SMART" id="SM00702">
    <property type="entry name" value="P4Hc"/>
    <property type="match status" value="1"/>
</dbReference>
<dbReference type="Pfam" id="PF13640">
    <property type="entry name" value="2OG-FeII_Oxy_3"/>
    <property type="match status" value="1"/>
</dbReference>
<keyword evidence="6" id="KW-0408">Iron</keyword>
<evidence type="ECO:0000256" key="7">
    <source>
        <dbReference type="ARBA" id="ARBA00049169"/>
    </source>
</evidence>
<keyword evidence="11" id="KW-1185">Reference proteome</keyword>
<dbReference type="Proteomes" id="UP000028924">
    <property type="component" value="Unassembled WGS sequence"/>
</dbReference>
<evidence type="ECO:0000256" key="3">
    <source>
        <dbReference type="ARBA" id="ARBA00022723"/>
    </source>
</evidence>
<dbReference type="InterPro" id="IPR006620">
    <property type="entry name" value="Pro_4_hyd_alph"/>
</dbReference>
<feature type="domain" description="Fe2OG dioxygenase" evidence="9">
    <location>
        <begin position="143"/>
        <end position="242"/>
    </location>
</feature>
<name>A0A087SAU2_AUXPR</name>